<comment type="similarity">
    <text evidence="2">Belongs to the NAD(P)-dependent epimerase/dehydratase family.</text>
</comment>
<dbReference type="Proteomes" id="UP000627092">
    <property type="component" value="Chromosome"/>
</dbReference>
<evidence type="ECO:0000313" key="4">
    <source>
        <dbReference type="EMBL" id="QXI10362.1"/>
    </source>
</evidence>
<evidence type="ECO:0000313" key="5">
    <source>
        <dbReference type="Proteomes" id="UP000627092"/>
    </source>
</evidence>
<dbReference type="RefSeq" id="WP_186620561.1">
    <property type="nucleotide sequence ID" value="NZ_CP077090.1"/>
</dbReference>
<evidence type="ECO:0000256" key="2">
    <source>
        <dbReference type="ARBA" id="ARBA00007637"/>
    </source>
</evidence>
<feature type="domain" description="NAD-dependent epimerase/dehydratase" evidence="3">
    <location>
        <begin position="5"/>
        <end position="228"/>
    </location>
</feature>
<reference evidence="4" key="1">
    <citation type="journal article" date="2020" name="Microorganisms">
        <title>Reliable Identification of Environmental Pseudomonas Isolates Using the rpoD Gene.</title>
        <authorList>
            <consortium name="The Broad Institute Genome Sequencing Platform"/>
            <person name="Girard L."/>
            <person name="Lood C."/>
            <person name="Rokni-Zadeh H."/>
            <person name="van Noort V."/>
            <person name="Lavigne R."/>
            <person name="De Mot R."/>
        </authorList>
    </citation>
    <scope>NUCLEOTIDE SEQUENCE</scope>
    <source>
        <strain evidence="4">OE 48.2</strain>
    </source>
</reference>
<evidence type="ECO:0000259" key="3">
    <source>
        <dbReference type="Pfam" id="PF01370"/>
    </source>
</evidence>
<dbReference type="Pfam" id="PF01370">
    <property type="entry name" value="Epimerase"/>
    <property type="match status" value="1"/>
</dbReference>
<dbReference type="PANTHER" id="PTHR43000">
    <property type="entry name" value="DTDP-D-GLUCOSE 4,6-DEHYDRATASE-RELATED"/>
    <property type="match status" value="1"/>
</dbReference>
<reference evidence="4" key="2">
    <citation type="journal article" date="2021" name="Microorganisms">
        <title>The Ever-Expanding Pseudomonas Genus: Description of 43 New Species and Partition of the Pseudomonas putida Group.</title>
        <authorList>
            <person name="Girard L."/>
            <person name="Lood C."/>
            <person name="Hofte M."/>
            <person name="Vandamme P."/>
            <person name="Rokni-Zadeh H."/>
            <person name="van Noort V."/>
            <person name="Lavigne R."/>
            <person name="De Mot R."/>
        </authorList>
    </citation>
    <scope>NUCLEOTIDE SEQUENCE</scope>
    <source>
        <strain evidence="4">OE 48.2</strain>
    </source>
</reference>
<accession>A0A9E6NMT7</accession>
<comment type="pathway">
    <text evidence="1">Bacterial outer membrane biogenesis; LPS O-antigen biosynthesis.</text>
</comment>
<dbReference type="AlphaFoldDB" id="A0A9E6NMT7"/>
<name>A0A9E6NMT7_9PSED</name>
<dbReference type="InterPro" id="IPR001509">
    <property type="entry name" value="Epimerase_deHydtase"/>
</dbReference>
<protein>
    <submittedName>
        <fullName evidence="4">SDR family oxidoreductase</fullName>
    </submittedName>
</protein>
<dbReference type="CDD" id="cd05232">
    <property type="entry name" value="UDP_G4E_4_SDR_e"/>
    <property type="match status" value="1"/>
</dbReference>
<gene>
    <name evidence="4" type="ORF">HU754_021450</name>
</gene>
<dbReference type="SUPFAM" id="SSF51735">
    <property type="entry name" value="NAD(P)-binding Rossmann-fold domains"/>
    <property type="match status" value="1"/>
</dbReference>
<organism evidence="4 5">
    <name type="scientific">Pseudomonas zeae</name>
    <dbReference type="NCBI Taxonomy" id="2745510"/>
    <lineage>
        <taxon>Bacteria</taxon>
        <taxon>Pseudomonadati</taxon>
        <taxon>Pseudomonadota</taxon>
        <taxon>Gammaproteobacteria</taxon>
        <taxon>Pseudomonadales</taxon>
        <taxon>Pseudomonadaceae</taxon>
        <taxon>Pseudomonas</taxon>
    </lineage>
</organism>
<dbReference type="InterPro" id="IPR036291">
    <property type="entry name" value="NAD(P)-bd_dom_sf"/>
</dbReference>
<dbReference type="Gene3D" id="3.40.50.720">
    <property type="entry name" value="NAD(P)-binding Rossmann-like Domain"/>
    <property type="match status" value="1"/>
</dbReference>
<dbReference type="KEGG" id="pze:HU754_021450"/>
<evidence type="ECO:0000256" key="1">
    <source>
        <dbReference type="ARBA" id="ARBA00005125"/>
    </source>
</evidence>
<proteinExistence type="inferred from homology"/>
<sequence>MPKKILVTGATGFLGRSLVQHFCTFPDNSVVAPLRSVRGKLPGKMTVTRISDINENTDWRESLTGVDVVVHAAARVHVMQEDAAQSIEEFRAVNVQGTLCLARQAVAAGVKRFIYISSIKVNGEATLLGHAFSASDTPLPSDAYGISKYEAEQQLMQLAQTGAIEVVIIRPVLIYGPGVGANFRQMMHWLTKGIPMPFGSVSNLRSLVSLDNVVDLVSTCVDHPRAANQVFLVSDDEDVSTTQLMQRLLTFLGRKTWLVPAPVSLLKFFARLVGRGAVAQRLFGSLQVDIKKNRELLGWRPPFTLDEGLKATAEHFLESRKR</sequence>
<dbReference type="EMBL" id="CP077090">
    <property type="protein sequence ID" value="QXI10362.1"/>
    <property type="molecule type" value="Genomic_DNA"/>
</dbReference>